<dbReference type="Pfam" id="PF25167">
    <property type="entry name" value="DUF7829"/>
    <property type="match status" value="1"/>
</dbReference>
<comment type="caution">
    <text evidence="2">The sequence shown here is derived from an EMBL/GenBank/DDBJ whole genome shotgun (WGS) entry which is preliminary data.</text>
</comment>
<dbReference type="AlphaFoldDB" id="A0A930UDB8"/>
<reference evidence="2" key="1">
    <citation type="submission" date="2020-11" db="EMBL/GenBank/DDBJ databases">
        <title>Genome of Flavobacterium soyangense.</title>
        <authorList>
            <person name="Liu Q."/>
            <person name="Xin Y.-H."/>
        </authorList>
    </citation>
    <scope>NUCLEOTIDE SEQUENCE</scope>
    <source>
        <strain evidence="2">CGMCC 1.13493</strain>
    </source>
</reference>
<gene>
    <name evidence="2" type="ORF">IR213_12030</name>
</gene>
<dbReference type="EMBL" id="JADHEC010000028">
    <property type="protein sequence ID" value="MBF2709314.1"/>
    <property type="molecule type" value="Genomic_DNA"/>
</dbReference>
<sequence length="268" mass="31842">MDHWKKQSIDSFLIEIENYFLDCSADSFQNQSIINKVNKEELQYLLDRLDLAKIVGVSHKLILNETLKNKEKNKFSYFILRSKNIPLEVNHLDETKKSVFIRLAENYFEEKNNFLIYSISELFDRGYVVKEEDELFTKQLFKKIQSESDFEKWSMLRFAVKLNDSEKFTLAYQKQRELFVILSLKLNKPISFNFPNLLGVLNNAIQHYRESGDIILKATQVYKQFNEIIKLDARKGNFAKKLNEYHLNKPIQNKKFEEIVKLLFAELS</sequence>
<protein>
    <recommendedName>
        <fullName evidence="1">DUF7829 domain-containing protein</fullName>
    </recommendedName>
</protein>
<evidence type="ECO:0000259" key="1">
    <source>
        <dbReference type="Pfam" id="PF25167"/>
    </source>
</evidence>
<evidence type="ECO:0000313" key="2">
    <source>
        <dbReference type="EMBL" id="MBF2709314.1"/>
    </source>
</evidence>
<dbReference type="RefSeq" id="WP_194312557.1">
    <property type="nucleotide sequence ID" value="NZ_JADHEC010000028.1"/>
</dbReference>
<name>A0A930UDB8_9FLAO</name>
<dbReference type="Proteomes" id="UP000646211">
    <property type="component" value="Unassembled WGS sequence"/>
</dbReference>
<keyword evidence="3" id="KW-1185">Reference proteome</keyword>
<feature type="domain" description="DUF7829" evidence="1">
    <location>
        <begin position="38"/>
        <end position="266"/>
    </location>
</feature>
<dbReference type="InterPro" id="IPR057151">
    <property type="entry name" value="DUF7829"/>
</dbReference>
<organism evidence="2 3">
    <name type="scientific">Flavobacterium soyangense</name>
    <dbReference type="NCBI Taxonomy" id="2023265"/>
    <lineage>
        <taxon>Bacteria</taxon>
        <taxon>Pseudomonadati</taxon>
        <taxon>Bacteroidota</taxon>
        <taxon>Flavobacteriia</taxon>
        <taxon>Flavobacteriales</taxon>
        <taxon>Flavobacteriaceae</taxon>
        <taxon>Flavobacterium</taxon>
    </lineage>
</organism>
<accession>A0A930UDB8</accession>
<proteinExistence type="predicted"/>
<evidence type="ECO:0000313" key="3">
    <source>
        <dbReference type="Proteomes" id="UP000646211"/>
    </source>
</evidence>